<accession>A0ABY5A046</accession>
<dbReference type="PANTHER" id="PTHR43667">
    <property type="entry name" value="CYCLOPROPANE-FATTY-ACYL-PHOSPHOLIPID SYNTHASE"/>
    <property type="match status" value="1"/>
</dbReference>
<dbReference type="Proteomes" id="UP001057520">
    <property type="component" value="Chromosome"/>
</dbReference>
<evidence type="ECO:0000313" key="7">
    <source>
        <dbReference type="Proteomes" id="UP001057520"/>
    </source>
</evidence>
<dbReference type="PIRSF" id="PIRSF003085">
    <property type="entry name" value="CMAS"/>
    <property type="match status" value="1"/>
</dbReference>
<dbReference type="InterPro" id="IPR050723">
    <property type="entry name" value="CFA/CMAS"/>
</dbReference>
<organism evidence="6 7">
    <name type="scientific">Caulobacter segnis</name>
    <dbReference type="NCBI Taxonomy" id="88688"/>
    <lineage>
        <taxon>Bacteria</taxon>
        <taxon>Pseudomonadati</taxon>
        <taxon>Pseudomonadota</taxon>
        <taxon>Alphaproteobacteria</taxon>
        <taxon>Caulobacterales</taxon>
        <taxon>Caulobacteraceae</taxon>
        <taxon>Caulobacter</taxon>
    </lineage>
</organism>
<dbReference type="PANTHER" id="PTHR43667:SF1">
    <property type="entry name" value="CYCLOPROPANE-FATTY-ACYL-PHOSPHOLIPID SYNTHASE"/>
    <property type="match status" value="1"/>
</dbReference>
<evidence type="ECO:0000313" key="6">
    <source>
        <dbReference type="EMBL" id="USQ98445.1"/>
    </source>
</evidence>
<evidence type="ECO:0000256" key="5">
    <source>
        <dbReference type="ARBA" id="ARBA00023098"/>
    </source>
</evidence>
<dbReference type="InterPro" id="IPR003333">
    <property type="entry name" value="CMAS"/>
</dbReference>
<reference evidence="6 7" key="1">
    <citation type="submission" date="2022-04" db="EMBL/GenBank/DDBJ databases">
        <title>Genome sequence of soybean root-associated Caulobacter segnis RL271.</title>
        <authorList>
            <person name="Longley R."/>
            <person name="Bonito G."/>
            <person name="Trigodet F."/>
            <person name="Crosson S."/>
            <person name="Fiebig A."/>
        </authorList>
    </citation>
    <scope>NUCLEOTIDE SEQUENCE [LARGE SCALE GENOMIC DNA]</scope>
    <source>
        <strain evidence="6 7">RL271</strain>
    </source>
</reference>
<keyword evidence="2" id="KW-0489">Methyltransferase</keyword>
<gene>
    <name evidence="6" type="ORF">MZV50_13235</name>
</gene>
<evidence type="ECO:0000256" key="3">
    <source>
        <dbReference type="ARBA" id="ARBA00022679"/>
    </source>
</evidence>
<keyword evidence="4" id="KW-0949">S-adenosyl-L-methionine</keyword>
<dbReference type="Pfam" id="PF02353">
    <property type="entry name" value="CMAS"/>
    <property type="match status" value="1"/>
</dbReference>
<protein>
    <submittedName>
        <fullName evidence="6">Cyclopropane-fatty-acyl-phospholipid synthase family protein</fullName>
    </submittedName>
</protein>
<comment type="similarity">
    <text evidence="1">Belongs to the CFA/CMAS family.</text>
</comment>
<name>A0ABY5A046_9CAUL</name>
<dbReference type="InterPro" id="IPR029063">
    <property type="entry name" value="SAM-dependent_MTases_sf"/>
</dbReference>
<dbReference type="SUPFAM" id="SSF53335">
    <property type="entry name" value="S-adenosyl-L-methionine-dependent methyltransferases"/>
    <property type="match status" value="1"/>
</dbReference>
<keyword evidence="3" id="KW-0808">Transferase</keyword>
<dbReference type="EMBL" id="CP096040">
    <property type="protein sequence ID" value="USQ98445.1"/>
    <property type="molecule type" value="Genomic_DNA"/>
</dbReference>
<evidence type="ECO:0000256" key="4">
    <source>
        <dbReference type="ARBA" id="ARBA00022691"/>
    </source>
</evidence>
<evidence type="ECO:0000256" key="2">
    <source>
        <dbReference type="ARBA" id="ARBA00022603"/>
    </source>
</evidence>
<dbReference type="Gene3D" id="3.40.50.150">
    <property type="entry name" value="Vaccinia Virus protein VP39"/>
    <property type="match status" value="1"/>
</dbReference>
<sequence>MAIGFSLLERALAPIVRSGTLEMIGPSGERFVLGDGSGPRVVVRLSDPGAAWALLLDPDLSTGELYTDGRLSMVSGDILDFLGLMLRNAAEAPASLPVRVVDRARTAVQLWRQRNEPGRSRRNVAHHYDLGDALYGLFLDPDWQYSCAYFEHPGQSLADAQLAKKRHVAAKLCVEPHHRVLDIGCGWGGLTLYLARVAEAASVLGVTLSTQQIKRARERIDPALAAKVRFELTDYRAVEDQFDRIVSVGMFEHVGLGHYDEFFRTCRARLAPDGLMLLHTIGCSDAPSVTNPWITKYIFPGGHLPSLSDILKAVELQGLIVTDIEVLRLHYAETLAAWRANFHARRDEAVRLFDERFFRMWDYYLAMSEAAFRFENVVVFQLQIARRQDAAPLKRDYVRDVEDRLRAREGTS</sequence>
<keyword evidence="7" id="KW-1185">Reference proteome</keyword>
<evidence type="ECO:0000256" key="1">
    <source>
        <dbReference type="ARBA" id="ARBA00010815"/>
    </source>
</evidence>
<dbReference type="CDD" id="cd02440">
    <property type="entry name" value="AdoMet_MTases"/>
    <property type="match status" value="1"/>
</dbReference>
<keyword evidence="5" id="KW-0443">Lipid metabolism</keyword>
<proteinExistence type="inferred from homology"/>